<dbReference type="PANTHER" id="PTHR38471:SF2">
    <property type="entry name" value="FOUR HELIX BUNDLE PROTEIN"/>
    <property type="match status" value="1"/>
</dbReference>
<organism evidence="1 2">
    <name type="scientific">Parapedobacter defluvii</name>
    <dbReference type="NCBI Taxonomy" id="2045106"/>
    <lineage>
        <taxon>Bacteria</taxon>
        <taxon>Pseudomonadati</taxon>
        <taxon>Bacteroidota</taxon>
        <taxon>Sphingobacteriia</taxon>
        <taxon>Sphingobacteriales</taxon>
        <taxon>Sphingobacteriaceae</taxon>
        <taxon>Parapedobacter</taxon>
    </lineage>
</organism>
<dbReference type="RefSeq" id="WP_229717619.1">
    <property type="nucleotide sequence ID" value="NZ_BMIK01000013.1"/>
</dbReference>
<dbReference type="NCBIfam" id="NF008911">
    <property type="entry name" value="PRK12275.1-2"/>
    <property type="match status" value="1"/>
</dbReference>
<evidence type="ECO:0008006" key="3">
    <source>
        <dbReference type="Google" id="ProtNLM"/>
    </source>
</evidence>
<dbReference type="SUPFAM" id="SSF158446">
    <property type="entry name" value="IVS-encoded protein-like"/>
    <property type="match status" value="1"/>
</dbReference>
<accession>A0ABQ1MDK8</accession>
<dbReference type="NCBIfam" id="TIGR02436">
    <property type="entry name" value="four helix bundle protein"/>
    <property type="match status" value="1"/>
</dbReference>
<dbReference type="InterPro" id="IPR036583">
    <property type="entry name" value="23S_rRNA_IVS_sf"/>
</dbReference>
<keyword evidence="2" id="KW-1185">Reference proteome</keyword>
<dbReference type="CDD" id="cd16377">
    <property type="entry name" value="23S_rRNA_IVP_like"/>
    <property type="match status" value="1"/>
</dbReference>
<dbReference type="EMBL" id="BMIK01000013">
    <property type="protein sequence ID" value="GGC39043.1"/>
    <property type="molecule type" value="Genomic_DNA"/>
</dbReference>
<protein>
    <recommendedName>
        <fullName evidence="3">Four helix bundle protein</fullName>
    </recommendedName>
</protein>
<dbReference type="Pfam" id="PF05635">
    <property type="entry name" value="23S_rRNA_IVP"/>
    <property type="match status" value="1"/>
</dbReference>
<gene>
    <name evidence="1" type="ORF">GCM10011386_33960</name>
</gene>
<dbReference type="InterPro" id="IPR012657">
    <property type="entry name" value="23S_rRNA-intervening_sequence"/>
</dbReference>
<sequence length="120" mass="14097">MMILTYRDLDVWKNSMSLVEYTYETTLLFPKEEIYGLTSQIRRASVSVPSNIAEGFMRKNTREYLQFLYIALGSLGELDTQLEIAKRLSYVVDTEKFNIDITLVRKQLYSLINTLKQRLK</sequence>
<comment type="caution">
    <text evidence="1">The sequence shown here is derived from an EMBL/GenBank/DDBJ whole genome shotgun (WGS) entry which is preliminary data.</text>
</comment>
<dbReference type="Proteomes" id="UP000597338">
    <property type="component" value="Unassembled WGS sequence"/>
</dbReference>
<dbReference type="Gene3D" id="1.20.1440.60">
    <property type="entry name" value="23S rRNA-intervening sequence"/>
    <property type="match status" value="1"/>
</dbReference>
<reference evidence="2" key="1">
    <citation type="journal article" date="2019" name="Int. J. Syst. Evol. Microbiol.">
        <title>The Global Catalogue of Microorganisms (GCM) 10K type strain sequencing project: providing services to taxonomists for standard genome sequencing and annotation.</title>
        <authorList>
            <consortium name="The Broad Institute Genomics Platform"/>
            <consortium name="The Broad Institute Genome Sequencing Center for Infectious Disease"/>
            <person name="Wu L."/>
            <person name="Ma J."/>
        </authorList>
    </citation>
    <scope>NUCLEOTIDE SEQUENCE [LARGE SCALE GENOMIC DNA]</scope>
    <source>
        <strain evidence="2">CGMCC 1.15342</strain>
    </source>
</reference>
<evidence type="ECO:0000313" key="2">
    <source>
        <dbReference type="Proteomes" id="UP000597338"/>
    </source>
</evidence>
<proteinExistence type="predicted"/>
<dbReference type="PANTHER" id="PTHR38471">
    <property type="entry name" value="FOUR HELIX BUNDLE PROTEIN"/>
    <property type="match status" value="1"/>
</dbReference>
<name>A0ABQ1MDK8_9SPHI</name>
<evidence type="ECO:0000313" key="1">
    <source>
        <dbReference type="EMBL" id="GGC39043.1"/>
    </source>
</evidence>